<dbReference type="InterPro" id="IPR029058">
    <property type="entry name" value="AB_hydrolase_fold"/>
</dbReference>
<dbReference type="Gene3D" id="3.40.50.1820">
    <property type="entry name" value="alpha/beta hydrolase"/>
    <property type="match status" value="1"/>
</dbReference>
<reference evidence="2 3" key="1">
    <citation type="submission" date="2016-07" db="EMBL/GenBank/DDBJ databases">
        <title>Genome sequencing of Vibrio scophthalmi strain VS-05, an isolated from Paralichthys olivaceus.</title>
        <authorList>
            <person name="Han H.-J."/>
        </authorList>
    </citation>
    <scope>NUCLEOTIDE SEQUENCE [LARGE SCALE GENOMIC DNA]</scope>
    <source>
        <strain evidence="2 3">VS-05</strain>
    </source>
</reference>
<evidence type="ECO:0000256" key="1">
    <source>
        <dbReference type="ARBA" id="ARBA00022801"/>
    </source>
</evidence>
<dbReference type="STRING" id="45658.VSVS12_01471"/>
<accession>A0A1B1NNB9</accession>
<dbReference type="EC" id="3.1.1.-" evidence="2"/>
<dbReference type="PANTHER" id="PTHR48081:SF8">
    <property type="entry name" value="ALPHA_BETA HYDROLASE FOLD-3 DOMAIN-CONTAINING PROTEIN-RELATED"/>
    <property type="match status" value="1"/>
</dbReference>
<proteinExistence type="predicted"/>
<evidence type="ECO:0000313" key="3">
    <source>
        <dbReference type="Proteomes" id="UP000092528"/>
    </source>
</evidence>
<evidence type="ECO:0000313" key="2">
    <source>
        <dbReference type="EMBL" id="ANU36173.1"/>
    </source>
</evidence>
<dbReference type="GO" id="GO:0016787">
    <property type="term" value="F:hydrolase activity"/>
    <property type="evidence" value="ECO:0007669"/>
    <property type="project" value="UniProtKB-KW"/>
</dbReference>
<dbReference type="Proteomes" id="UP000092528">
    <property type="component" value="Chromosome 1"/>
</dbReference>
<organism evidence="2 3">
    <name type="scientific">Vibrio scophthalmi</name>
    <dbReference type="NCBI Taxonomy" id="45658"/>
    <lineage>
        <taxon>Bacteria</taxon>
        <taxon>Pseudomonadati</taxon>
        <taxon>Pseudomonadota</taxon>
        <taxon>Gammaproteobacteria</taxon>
        <taxon>Vibrionales</taxon>
        <taxon>Vibrionaceae</taxon>
        <taxon>Vibrio</taxon>
    </lineage>
</organism>
<dbReference type="PATRIC" id="fig|45658.6.peg.1422"/>
<dbReference type="InterPro" id="IPR050300">
    <property type="entry name" value="GDXG_lipolytic_enzyme"/>
</dbReference>
<name>A0A1B1NNB9_9VIBR</name>
<dbReference type="InterPro" id="IPR013094">
    <property type="entry name" value="AB_hydrolase_3"/>
</dbReference>
<dbReference type="SUPFAM" id="SSF53474">
    <property type="entry name" value="alpha/beta-Hydrolases"/>
    <property type="match status" value="1"/>
</dbReference>
<dbReference type="PANTHER" id="PTHR48081">
    <property type="entry name" value="AB HYDROLASE SUPERFAMILY PROTEIN C4A8.06C"/>
    <property type="match status" value="1"/>
</dbReference>
<dbReference type="Pfam" id="PF07859">
    <property type="entry name" value="Abhydrolase_3"/>
    <property type="match status" value="1"/>
</dbReference>
<dbReference type="RefSeq" id="WP_005594902.1">
    <property type="nucleotide sequence ID" value="NZ_CP016307.1"/>
</dbReference>
<dbReference type="KEGG" id="vsc:VSVS12_01471"/>
<sequence>MRQVSPKLQAWLENFNIAVGQLIENGFKPTATNAREGLANLTKGLVTDIPAVAWVQDDLVIGEAYNVPVRIYHPEPETALPVLVYYHGGGHMAGSVTVYDPICRKLALATKHIVVAVDYRLAPECPYPAGVIDAYTVVSNLWATLDGRELNYLPTLSIAGDSGGGALVATVSAKAQFDDKVNIAKQVMLYPSLDYTMDSASMEENATGYLLQKGKIAWYFDNYFHNNEDRREASPLYQPMSAQLPATLMMTAEFCPLRDEGIAYAEMAQSAGAHVEHYHFNDMIHTFLNMEDLVKEECDTVYQKISAFLN</sequence>
<dbReference type="GeneID" id="96870961"/>
<keyword evidence="3" id="KW-1185">Reference proteome</keyword>
<gene>
    <name evidence="2" type="ORF">VSVS05_01046</name>
</gene>
<dbReference type="EMBL" id="CP016414">
    <property type="protein sequence ID" value="ANU36173.1"/>
    <property type="molecule type" value="Genomic_DNA"/>
</dbReference>
<keyword evidence="1 2" id="KW-0378">Hydrolase</keyword>
<protein>
    <submittedName>
        <fullName evidence="2">Carboxylesterase NlhH</fullName>
        <ecNumber evidence="2">3.1.1.-</ecNumber>
    </submittedName>
</protein>
<dbReference type="AlphaFoldDB" id="A0A1B1NNB9"/>